<evidence type="ECO:0000256" key="2">
    <source>
        <dbReference type="ARBA" id="ARBA00023026"/>
    </source>
</evidence>
<dbReference type="VEuPathDB" id="FungiDB:CC77DRAFT_1018411"/>
<evidence type="ECO:0000256" key="3">
    <source>
        <dbReference type="SAM" id="SignalP"/>
    </source>
</evidence>
<keyword evidence="3" id="KW-0732">Signal</keyword>
<organism evidence="4 6">
    <name type="scientific">Alternaria alternata</name>
    <name type="common">Alternaria rot fungus</name>
    <name type="synonym">Torula alternata</name>
    <dbReference type="NCBI Taxonomy" id="5599"/>
    <lineage>
        <taxon>Eukaryota</taxon>
        <taxon>Fungi</taxon>
        <taxon>Dikarya</taxon>
        <taxon>Ascomycota</taxon>
        <taxon>Pezizomycotina</taxon>
        <taxon>Dothideomycetes</taxon>
        <taxon>Pleosporomycetidae</taxon>
        <taxon>Pleosporales</taxon>
        <taxon>Pleosporineae</taxon>
        <taxon>Pleosporaceae</taxon>
        <taxon>Alternaria</taxon>
        <taxon>Alternaria sect. Alternaria</taxon>
        <taxon>Alternaria alternata complex</taxon>
    </lineage>
</organism>
<evidence type="ECO:0000313" key="7">
    <source>
        <dbReference type="Proteomes" id="UP000291422"/>
    </source>
</evidence>
<keyword evidence="2" id="KW-0843">Virulence</keyword>
<dbReference type="Proteomes" id="UP000291422">
    <property type="component" value="Unassembled WGS sequence"/>
</dbReference>
<dbReference type="AlphaFoldDB" id="A0A177DU97"/>
<feature type="signal peptide" evidence="3">
    <location>
        <begin position="1"/>
        <end position="18"/>
    </location>
</feature>
<reference evidence="4 6" key="1">
    <citation type="submission" date="2016-05" db="EMBL/GenBank/DDBJ databases">
        <title>Comparative analysis of secretome profiles of manganese(II)-oxidizing ascomycete fungi.</title>
        <authorList>
            <consortium name="DOE Joint Genome Institute"/>
            <person name="Zeiner C.A."/>
            <person name="Purvine S.O."/>
            <person name="Zink E.M."/>
            <person name="Wu S."/>
            <person name="Pasa-Tolic L."/>
            <person name="Chaput D.L."/>
            <person name="Haridas S."/>
            <person name="Grigoriev I.V."/>
            <person name="Santelli C.M."/>
            <person name="Hansel C.M."/>
        </authorList>
    </citation>
    <scope>NUCLEOTIDE SEQUENCE [LARGE SCALE GENOMIC DNA]</scope>
    <source>
        <strain evidence="4 6">SRC1lrK2f</strain>
    </source>
</reference>
<proteinExistence type="inferred from homology"/>
<dbReference type="InterPro" id="IPR008701">
    <property type="entry name" value="NPP1"/>
</dbReference>
<dbReference type="PANTHER" id="PTHR33657:SF8">
    <property type="entry name" value="DOMAIN PROTEIN, PUTATIVE (AFU_ORTHOLOGUE AFUA_5G00600)-RELATED"/>
    <property type="match status" value="1"/>
</dbReference>
<dbReference type="KEGG" id="aalt:CC77DRAFT_1018411"/>
<evidence type="ECO:0000313" key="5">
    <source>
        <dbReference type="EMBL" id="RYN80763.1"/>
    </source>
</evidence>
<reference evidence="7" key="2">
    <citation type="journal article" date="2019" name="bioRxiv">
        <title>Genomics, evolutionary history and diagnostics of the Alternaria alternata species group including apple and Asian pear pathotypes.</title>
        <authorList>
            <person name="Armitage A.D."/>
            <person name="Cockerton H.M."/>
            <person name="Sreenivasaprasad S."/>
            <person name="Woodhall J.W."/>
            <person name="Lane C.R."/>
            <person name="Harrison R.J."/>
            <person name="Clarkson J.P."/>
        </authorList>
    </citation>
    <scope>NUCLEOTIDE SEQUENCE [LARGE SCALE GENOMIC DNA]</scope>
    <source>
        <strain evidence="7">FERA 1177</strain>
    </source>
</reference>
<comment type="similarity">
    <text evidence="1">Belongs to the Necrosis inducing protein (NPP1) family.</text>
</comment>
<dbReference type="PANTHER" id="PTHR33657">
    <property type="entry name" value="DOMAIN PROTEIN, PUTATIVE (AFU_ORTHOLOGUE AFUA_5G00600)-RELATED"/>
    <property type="match status" value="1"/>
</dbReference>
<dbReference type="GeneID" id="29110210"/>
<name>A0A177DU97_ALTAL</name>
<dbReference type="STRING" id="5599.A0A177DU97"/>
<accession>A0A177DU97</accession>
<dbReference type="Proteomes" id="UP000077248">
    <property type="component" value="Unassembled WGS sequence"/>
</dbReference>
<dbReference type="EMBL" id="PDXD01000003">
    <property type="protein sequence ID" value="RYN80763.1"/>
    <property type="molecule type" value="Genomic_DNA"/>
</dbReference>
<dbReference type="Pfam" id="PF05630">
    <property type="entry name" value="NPP1"/>
    <property type="match status" value="1"/>
</dbReference>
<dbReference type="RefSeq" id="XP_018387800.1">
    <property type="nucleotide sequence ID" value="XM_018524616.1"/>
</dbReference>
<sequence>MHFTTILSAFAAVSGVLAAPAPTQLDTRAVVPHNSLNPIRTRLQGGAIGRAILRFQPLLHIAHGCQPYTAVDDNGNTSGGLQDTGNVSAGCRDQNKGQTYARAAWHKGKFAIMYAWYWPKDQPTAGNVVGGHRHDWESVVVWIDNPANANPRILGAAASGHGGYSPTTRPNIQGNNVKVEYFVRFPYNHATQFTNTVGRTYWISDWDAMPTAARQALAPRDLFGKANVPFRNDVFASNLDKAYV</sequence>
<dbReference type="EMBL" id="KV441474">
    <property type="protein sequence ID" value="OAG22379.1"/>
    <property type="molecule type" value="Genomic_DNA"/>
</dbReference>
<dbReference type="PIRSF" id="PIRSF029958">
    <property type="entry name" value="Necrosis-inducing_protein"/>
    <property type="match status" value="1"/>
</dbReference>
<evidence type="ECO:0000256" key="1">
    <source>
        <dbReference type="ARBA" id="ARBA00009520"/>
    </source>
</evidence>
<feature type="chain" id="PRO_5040669943" evidence="3">
    <location>
        <begin position="19"/>
        <end position="244"/>
    </location>
</feature>
<protein>
    <submittedName>
        <fullName evidence="4">Necrosis-and ethylene-inducing protein-like protein 1</fullName>
    </submittedName>
</protein>
<evidence type="ECO:0000313" key="4">
    <source>
        <dbReference type="EMBL" id="OAG22379.1"/>
    </source>
</evidence>
<keyword evidence="6" id="KW-1185">Reference proteome</keyword>
<evidence type="ECO:0000313" key="6">
    <source>
        <dbReference type="Proteomes" id="UP000077248"/>
    </source>
</evidence>
<dbReference type="OMA" id="YARAAMH"/>
<reference evidence="5" key="3">
    <citation type="journal article" date="2019" name="J. ISSAAS">
        <title>Genomics, evolutionary history and diagnostics of the Alternaria alternata species group including apple and Asian pear pathotypes.</title>
        <authorList>
            <person name="Armitage A.D."/>
            <person name="Cockerton H.M."/>
            <person name="Sreenivasaprasad S."/>
            <person name="Woodhall J."/>
            <person name="Lane C."/>
            <person name="Harrison R.J."/>
            <person name="Clarkson J.P."/>
        </authorList>
    </citation>
    <scope>NUCLEOTIDE SEQUENCE</scope>
    <source>
        <strain evidence="5">FERA 1177</strain>
    </source>
</reference>
<gene>
    <name evidence="5" type="ORF">AA0117_g2507</name>
    <name evidence="4" type="ORF">CC77DRAFT_1018411</name>
</gene>